<keyword evidence="7 8" id="KW-0624">Polysaccharide degradation</keyword>
<dbReference type="InterPro" id="IPR001701">
    <property type="entry name" value="Glyco_hydro_9"/>
</dbReference>
<protein>
    <recommendedName>
        <fullName evidence="9">Endoglucanase</fullName>
        <ecNumber evidence="9">3.2.1.4</ecNumber>
    </recommendedName>
</protein>
<evidence type="ECO:0000256" key="4">
    <source>
        <dbReference type="ARBA" id="ARBA00023001"/>
    </source>
</evidence>
<feature type="transmembrane region" description="Helical" evidence="11">
    <location>
        <begin position="210"/>
        <end position="229"/>
    </location>
</feature>
<accession>A0A0D9VKS7</accession>
<proteinExistence type="inferred from homology"/>
<evidence type="ECO:0000256" key="8">
    <source>
        <dbReference type="PROSITE-ProRule" id="PRU10059"/>
    </source>
</evidence>
<dbReference type="GO" id="GO:0008810">
    <property type="term" value="F:cellulase activity"/>
    <property type="evidence" value="ECO:0007669"/>
    <property type="project" value="UniProtKB-EC"/>
</dbReference>
<keyword evidence="14" id="KW-1185">Reference proteome</keyword>
<evidence type="ECO:0000256" key="3">
    <source>
        <dbReference type="ARBA" id="ARBA00022801"/>
    </source>
</evidence>
<evidence type="ECO:0000256" key="5">
    <source>
        <dbReference type="ARBA" id="ARBA00023277"/>
    </source>
</evidence>
<dbReference type="EnsemblPlants" id="LPERR02G26060.1">
    <property type="protein sequence ID" value="LPERR02G26060.1"/>
    <property type="gene ID" value="LPERR02G26060"/>
</dbReference>
<sequence>MRMVDRVRALCQQQPSATRPRPQPIRCTRTRARSRRGQNLLREAYLLLKLRFFLARARASPNTMERVHHTHNPIILQLQRRLIFPRVSSRSQPLHTRGVLYFSRGRGGAVPIQRARARLGFVHPGGYKRCLRLALGLKKTARRPSVRHAARGRSRLRSTRSSSSSSLALDTQQAEAINHMRAAAAAQGQRPHAKGTTPSSSGPRAMRARAAAALLLLLLVAVGVGASVAEAKAQHGHNYEDALRKSLLYFEAQRSGRLPHSQRVSWRDHSGLTDGLEQGVDLVGGYYDAGDHVKFGLPMAFTVTMLSWSMIEYGEDVEAAGELAHALESIKWGTDYFIKAHTKPDELWAEVGDGDTDHYCWQRPEDMTTSRQAYKVDRERPGSDVAGETAAAMAAASIVFRKSNPHYAHLLLHHAQQLLESWWLACGAKEPARNLTKERKGRLFEFADKYRGKYDSSIAEVKSYYASVSGYKDELLWAALWLHRATGKTQYLDYVVDKADCFGGTGWAITEFSWDVKYAGVQILAARLLSRGEHEARHRSTLEQYRAKAEHYVCGCLGRNAAGGADANVERSPGGMLYVRQWNNMQYVTNAAFLLAAYADYMRDAGVETVSCAGGETADAREVAALARAQVDYVLGTNPRGISYLVGYGAKYPNRVHHRAASIVPYKHSKEFIGCTQGFDHWFGRRSSNPNVLVGAIVGGPDRRDRFRDNRENYMQTEACTYNTAPMVGVFAKLNRMAREEREQEEVAAPARSTATLTAADV</sequence>
<evidence type="ECO:0000256" key="10">
    <source>
        <dbReference type="SAM" id="MobiDB-lite"/>
    </source>
</evidence>
<dbReference type="SUPFAM" id="SSF48208">
    <property type="entry name" value="Six-hairpin glycosidases"/>
    <property type="match status" value="1"/>
</dbReference>
<dbReference type="Proteomes" id="UP000032180">
    <property type="component" value="Chromosome 2"/>
</dbReference>
<evidence type="ECO:0000256" key="2">
    <source>
        <dbReference type="ARBA" id="ARBA00007072"/>
    </source>
</evidence>
<evidence type="ECO:0000256" key="1">
    <source>
        <dbReference type="ARBA" id="ARBA00000966"/>
    </source>
</evidence>
<feature type="region of interest" description="Disordered" evidence="10">
    <location>
        <begin position="1"/>
        <end position="24"/>
    </location>
</feature>
<keyword evidence="11" id="KW-1133">Transmembrane helix</keyword>
<feature type="region of interest" description="Disordered" evidence="10">
    <location>
        <begin position="743"/>
        <end position="762"/>
    </location>
</feature>
<dbReference type="GO" id="GO:0030245">
    <property type="term" value="P:cellulose catabolic process"/>
    <property type="evidence" value="ECO:0007669"/>
    <property type="project" value="UniProtKB-KW"/>
</dbReference>
<keyword evidence="4 9" id="KW-0136">Cellulose degradation</keyword>
<dbReference type="PANTHER" id="PTHR22298">
    <property type="entry name" value="ENDO-1,4-BETA-GLUCANASE"/>
    <property type="match status" value="1"/>
</dbReference>
<dbReference type="InterPro" id="IPR012341">
    <property type="entry name" value="6hp_glycosidase-like_sf"/>
</dbReference>
<dbReference type="Gramene" id="LPERR02G26060.1">
    <property type="protein sequence ID" value="LPERR02G26060.1"/>
    <property type="gene ID" value="LPERR02G26060"/>
</dbReference>
<reference evidence="14" key="2">
    <citation type="submission" date="2013-12" db="EMBL/GenBank/DDBJ databases">
        <authorList>
            <person name="Yu Y."/>
            <person name="Lee S."/>
            <person name="de Baynast K."/>
            <person name="Wissotski M."/>
            <person name="Liu L."/>
            <person name="Talag J."/>
            <person name="Goicoechea J."/>
            <person name="Angelova A."/>
            <person name="Jetty R."/>
            <person name="Kudrna D."/>
            <person name="Golser W."/>
            <person name="Rivera L."/>
            <person name="Zhang J."/>
            <person name="Wing R."/>
        </authorList>
    </citation>
    <scope>NUCLEOTIDE SEQUENCE</scope>
</reference>
<dbReference type="InterPro" id="IPR008928">
    <property type="entry name" value="6-hairpin_glycosidase_sf"/>
</dbReference>
<dbReference type="HOGENOM" id="CLU_008926_1_1_1"/>
<feature type="compositionally biased region" description="Basic residues" evidence="10">
    <location>
        <begin position="142"/>
        <end position="158"/>
    </location>
</feature>
<feature type="compositionally biased region" description="Low complexity" evidence="10">
    <location>
        <begin position="159"/>
        <end position="169"/>
    </location>
</feature>
<keyword evidence="6 8" id="KW-0326">Glycosidase</keyword>
<comment type="catalytic activity">
    <reaction evidence="1 9">
        <text>Endohydrolysis of (1-&gt;4)-beta-D-glucosidic linkages in cellulose, lichenin and cereal beta-D-glucans.</text>
        <dbReference type="EC" id="3.2.1.4"/>
    </reaction>
</comment>
<keyword evidence="11" id="KW-0812">Transmembrane</keyword>
<name>A0A0D9VKS7_9ORYZ</name>
<dbReference type="STRING" id="77586.A0A0D9VKS7"/>
<keyword evidence="3 8" id="KW-0378">Hydrolase</keyword>
<evidence type="ECO:0000256" key="7">
    <source>
        <dbReference type="ARBA" id="ARBA00023326"/>
    </source>
</evidence>
<reference evidence="13" key="3">
    <citation type="submission" date="2015-04" db="UniProtKB">
        <authorList>
            <consortium name="EnsemblPlants"/>
        </authorList>
    </citation>
    <scope>IDENTIFICATION</scope>
</reference>
<evidence type="ECO:0000259" key="12">
    <source>
        <dbReference type="Pfam" id="PF00759"/>
    </source>
</evidence>
<evidence type="ECO:0000256" key="6">
    <source>
        <dbReference type="ARBA" id="ARBA00023295"/>
    </source>
</evidence>
<keyword evidence="11" id="KW-0472">Membrane</keyword>
<dbReference type="InterPro" id="IPR018221">
    <property type="entry name" value="Glyco_hydro_9_His_AS"/>
</dbReference>
<dbReference type="EC" id="3.2.1.4" evidence="9"/>
<comment type="similarity">
    <text evidence="2 8 9">Belongs to the glycosyl hydrolase 9 (cellulase E) family.</text>
</comment>
<feature type="compositionally biased region" description="Polar residues" evidence="10">
    <location>
        <begin position="753"/>
        <end position="762"/>
    </location>
</feature>
<organism evidence="13 14">
    <name type="scientific">Leersia perrieri</name>
    <dbReference type="NCBI Taxonomy" id="77586"/>
    <lineage>
        <taxon>Eukaryota</taxon>
        <taxon>Viridiplantae</taxon>
        <taxon>Streptophyta</taxon>
        <taxon>Embryophyta</taxon>
        <taxon>Tracheophyta</taxon>
        <taxon>Spermatophyta</taxon>
        <taxon>Magnoliopsida</taxon>
        <taxon>Liliopsida</taxon>
        <taxon>Poales</taxon>
        <taxon>Poaceae</taxon>
        <taxon>BOP clade</taxon>
        <taxon>Oryzoideae</taxon>
        <taxon>Oryzeae</taxon>
        <taxon>Oryzinae</taxon>
        <taxon>Leersia</taxon>
    </lineage>
</organism>
<feature type="region of interest" description="Disordered" evidence="10">
    <location>
        <begin position="142"/>
        <end position="204"/>
    </location>
</feature>
<evidence type="ECO:0000313" key="13">
    <source>
        <dbReference type="EnsemblPlants" id="LPERR02G26060.1"/>
    </source>
</evidence>
<keyword evidence="5 8" id="KW-0119">Carbohydrate metabolism</keyword>
<feature type="domain" description="Glycoside hydrolase family 9" evidence="12">
    <location>
        <begin position="239"/>
        <end position="730"/>
    </location>
</feature>
<dbReference type="AlphaFoldDB" id="A0A0D9VKS7"/>
<dbReference type="PROSITE" id="PS00592">
    <property type="entry name" value="GH9_2"/>
    <property type="match status" value="1"/>
</dbReference>
<feature type="active site" evidence="8">
    <location>
        <position position="657"/>
    </location>
</feature>
<dbReference type="Gene3D" id="1.50.10.10">
    <property type="match status" value="2"/>
</dbReference>
<evidence type="ECO:0000256" key="11">
    <source>
        <dbReference type="SAM" id="Phobius"/>
    </source>
</evidence>
<evidence type="ECO:0000256" key="9">
    <source>
        <dbReference type="RuleBase" id="RU361166"/>
    </source>
</evidence>
<evidence type="ECO:0000313" key="14">
    <source>
        <dbReference type="Proteomes" id="UP000032180"/>
    </source>
</evidence>
<dbReference type="Pfam" id="PF00759">
    <property type="entry name" value="Glyco_hydro_9"/>
    <property type="match status" value="1"/>
</dbReference>
<dbReference type="eggNOG" id="ENOG502QRF6">
    <property type="taxonomic scope" value="Eukaryota"/>
</dbReference>
<reference evidence="13 14" key="1">
    <citation type="submission" date="2012-08" db="EMBL/GenBank/DDBJ databases">
        <title>Oryza genome evolution.</title>
        <authorList>
            <person name="Wing R.A."/>
        </authorList>
    </citation>
    <scope>NUCLEOTIDE SEQUENCE</scope>
</reference>